<evidence type="ECO:0000259" key="1">
    <source>
        <dbReference type="Pfam" id="PF14397"/>
    </source>
</evidence>
<dbReference type="InterPro" id="IPR013815">
    <property type="entry name" value="ATP_grasp_subdomain_1"/>
</dbReference>
<evidence type="ECO:0000313" key="2">
    <source>
        <dbReference type="EMBL" id="GEN30139.1"/>
    </source>
</evidence>
<protein>
    <recommendedName>
        <fullName evidence="1">Alpha-L-glutamate ligase-related protein ATP-grasp domain-containing protein</fullName>
    </recommendedName>
</protein>
<dbReference type="EMBL" id="BJXW01000005">
    <property type="protein sequence ID" value="GEN30139.1"/>
    <property type="molecule type" value="Genomic_DNA"/>
</dbReference>
<dbReference type="OrthoDB" id="8736147at2"/>
<keyword evidence="3" id="KW-1185">Reference proteome</keyword>
<proteinExistence type="predicted"/>
<dbReference type="GO" id="GO:0005524">
    <property type="term" value="F:ATP binding"/>
    <property type="evidence" value="ECO:0007669"/>
    <property type="project" value="InterPro"/>
</dbReference>
<reference evidence="2 3" key="1">
    <citation type="submission" date="2019-07" db="EMBL/GenBank/DDBJ databases">
        <title>Whole genome shotgun sequence of Cerasibacillus quisquiliarum NBRC 102429.</title>
        <authorList>
            <person name="Hosoyama A."/>
            <person name="Uohara A."/>
            <person name="Ohji S."/>
            <person name="Ichikawa N."/>
        </authorList>
    </citation>
    <scope>NUCLEOTIDE SEQUENCE [LARGE SCALE GENOMIC DNA]</scope>
    <source>
        <strain evidence="2 3">NBRC 102429</strain>
    </source>
</reference>
<organism evidence="2 3">
    <name type="scientific">Cerasibacillus quisquiliarum</name>
    <dbReference type="NCBI Taxonomy" id="227865"/>
    <lineage>
        <taxon>Bacteria</taxon>
        <taxon>Bacillati</taxon>
        <taxon>Bacillota</taxon>
        <taxon>Bacilli</taxon>
        <taxon>Bacillales</taxon>
        <taxon>Bacillaceae</taxon>
        <taxon>Cerasibacillus</taxon>
    </lineage>
</organism>
<sequence>MSTKKYIVERIHKINRMMNGFIEQDLNIFQKVRILCDLGLSILIYGSGINDYFQYQFYKRKHIDRKTFIVHRKRMRIVKTFNDVNDRKIFDSKPEFNKKYSSYIQRDWLDISNSTFEEFENFVSKHNKFIVKPVAGSHGKGIRIIDVDGTKENITNLYKDLQRDNPIIEELIVQHNELSEFNPTSVNTLRVVTLLCNDGKARVMTANLRVGNGEKYADNFHHNGIAALLDVNSGIVVTSGIDMNFNRYYVHPVTGKQIIGFKIPYWEKVIQTCKEAAHVTPSVGYVGWDVAIGKDGQIMIIEGNAAADPDISQMPDQIGKWPLYEKYIKKI</sequence>
<accession>A0A511UU71</accession>
<name>A0A511UU71_9BACI</name>
<dbReference type="Proteomes" id="UP000321491">
    <property type="component" value="Unassembled WGS sequence"/>
</dbReference>
<dbReference type="SUPFAM" id="SSF56059">
    <property type="entry name" value="Glutathione synthetase ATP-binding domain-like"/>
    <property type="match status" value="1"/>
</dbReference>
<gene>
    <name evidence="2" type="ORF">CQU01_03770</name>
</gene>
<evidence type="ECO:0000313" key="3">
    <source>
        <dbReference type="Proteomes" id="UP000321491"/>
    </source>
</evidence>
<dbReference type="Gene3D" id="3.30.1490.20">
    <property type="entry name" value="ATP-grasp fold, A domain"/>
    <property type="match status" value="1"/>
</dbReference>
<comment type="caution">
    <text evidence="2">The sequence shown here is derived from an EMBL/GenBank/DDBJ whole genome shotgun (WGS) entry which is preliminary data.</text>
</comment>
<dbReference type="Pfam" id="PF14397">
    <property type="entry name" value="ATPgrasp_ST"/>
    <property type="match status" value="1"/>
</dbReference>
<dbReference type="InterPro" id="IPR039523">
    <property type="entry name" value="RimK-rel_E_lig_ATP-grasp"/>
</dbReference>
<dbReference type="AlphaFoldDB" id="A0A511UU71"/>
<dbReference type="RefSeq" id="WP_146935144.1">
    <property type="nucleotide sequence ID" value="NZ_BJXW01000005.1"/>
</dbReference>
<feature type="domain" description="Alpha-L-glutamate ligase-related protein ATP-grasp" evidence="1">
    <location>
        <begin position="106"/>
        <end position="319"/>
    </location>
</feature>